<gene>
    <name evidence="1" type="ORF">CLIB1444_03S00144</name>
</gene>
<name>A0ACA9Y4Q5_9ASCO</name>
<evidence type="ECO:0000313" key="2">
    <source>
        <dbReference type="Proteomes" id="UP001152531"/>
    </source>
</evidence>
<organism evidence="1 2">
    <name type="scientific">[Candida] jaroonii</name>
    <dbReference type="NCBI Taxonomy" id="467808"/>
    <lineage>
        <taxon>Eukaryota</taxon>
        <taxon>Fungi</taxon>
        <taxon>Dikarya</taxon>
        <taxon>Ascomycota</taxon>
        <taxon>Saccharomycotina</taxon>
        <taxon>Pichiomycetes</taxon>
        <taxon>Debaryomycetaceae</taxon>
        <taxon>Yamadazyma</taxon>
    </lineage>
</organism>
<protein>
    <submittedName>
        <fullName evidence="1">Uncharacterized protein</fullName>
    </submittedName>
</protein>
<sequence>MNGAGAVKRRREYKNAVACNRCKKRKQRCDGNYITGSPCSKCMVSGEICEFDDKTRPSYVKSLEDKVRFLEKKVGDLELQLSEEKGKGSPGDHGSVKSVTSTESGNKNLVECTAFIPLKDDSNPIYVGSSSFSIANLIQYYLIHDDTTDNSSTNDIYEDISGDPNNFVQILLEDQKLMDYFLESYITIMHKRYPFLDRLYIESLHERRSELFFQRDEKSAMDRFLILMIYAVGSYLRPNNSKLSHVPFARMLFYKAALNSDLQVIFKTETTANIYALLLLVVYKLRTPNGQVIWYLIGMALRLCIDFGLHRRNIQVFAKDPYKYQLNSRLFWSTYSLDRIIANSFGRPYSISDRDIDVDLPLDIEESIRDPVIIKNHFYSKYPQYNIENLVLQPVNTPFTTLTMAIKNFELRRIDSKIQEKIYAVDKSITDIPRDAISEIKEDLNRWKQSTPQRQNTLENDYYSYLYNKSLRHSIIPFINLLDSDDPLFTACIDSSITICKTNRRIHDNGKHLLSIISIQTIFLSGMTIIYAVLSKKMTFTFKISEGLRCCSATLLLLSTRSPSCKSFSSIFERLLDRIGSNDESEEYDSYGPQKVLNDISQIDIDYLQGAVEEDKLEFYQDHDFNTFMNRVASFDDEIPQLRGDFM</sequence>
<comment type="caution">
    <text evidence="1">The sequence shown here is derived from an EMBL/GenBank/DDBJ whole genome shotgun (WGS) entry which is preliminary data.</text>
</comment>
<reference evidence="1" key="1">
    <citation type="submission" date="2022-06" db="EMBL/GenBank/DDBJ databases">
        <authorList>
            <person name="Legras J.-L."/>
            <person name="Devillers H."/>
            <person name="Grondin C."/>
        </authorList>
    </citation>
    <scope>NUCLEOTIDE SEQUENCE</scope>
    <source>
        <strain evidence="1">CLIB 1444</strain>
    </source>
</reference>
<evidence type="ECO:0000313" key="1">
    <source>
        <dbReference type="EMBL" id="CAH6719907.1"/>
    </source>
</evidence>
<keyword evidence="2" id="KW-1185">Reference proteome</keyword>
<accession>A0ACA9Y4Q5</accession>
<dbReference type="EMBL" id="CALSDN010000003">
    <property type="protein sequence ID" value="CAH6719907.1"/>
    <property type="molecule type" value="Genomic_DNA"/>
</dbReference>
<proteinExistence type="predicted"/>
<dbReference type="Proteomes" id="UP001152531">
    <property type="component" value="Unassembled WGS sequence"/>
</dbReference>